<dbReference type="PANTHER" id="PTHR12901:SF10">
    <property type="entry name" value="COENZYME Q-BINDING PROTEIN COQ10, MITOCHONDRIAL"/>
    <property type="match status" value="1"/>
</dbReference>
<gene>
    <name evidence="5" type="ORF">DAKH74_010500</name>
</gene>
<keyword evidence="6" id="KW-1185">Reference proteome</keyword>
<dbReference type="EMBL" id="BTGD01000003">
    <property type="protein sequence ID" value="GMM54434.1"/>
    <property type="molecule type" value="Genomic_DNA"/>
</dbReference>
<comment type="subunit">
    <text evidence="2">Interacts with coenzyme Q.</text>
</comment>
<dbReference type="AlphaFoldDB" id="A0AAV5RS54"/>
<evidence type="ECO:0000313" key="6">
    <source>
        <dbReference type="Proteomes" id="UP001377567"/>
    </source>
</evidence>
<dbReference type="GO" id="GO:0045333">
    <property type="term" value="P:cellular respiration"/>
    <property type="evidence" value="ECO:0007669"/>
    <property type="project" value="InterPro"/>
</dbReference>
<dbReference type="SUPFAM" id="SSF55961">
    <property type="entry name" value="Bet v1-like"/>
    <property type="match status" value="1"/>
</dbReference>
<comment type="similarity">
    <text evidence="1">Belongs to the COQ10 family.</text>
</comment>
<dbReference type="Gene3D" id="3.30.530.20">
    <property type="match status" value="1"/>
</dbReference>
<dbReference type="Pfam" id="PF03364">
    <property type="entry name" value="Polyketide_cyc"/>
    <property type="match status" value="1"/>
</dbReference>
<protein>
    <submittedName>
        <fullName evidence="5">Ubiquinone-binding protein</fullName>
    </submittedName>
</protein>
<evidence type="ECO:0000256" key="1">
    <source>
        <dbReference type="ARBA" id="ARBA00006885"/>
    </source>
</evidence>
<evidence type="ECO:0000259" key="4">
    <source>
        <dbReference type="Pfam" id="PF03364"/>
    </source>
</evidence>
<evidence type="ECO:0000256" key="2">
    <source>
        <dbReference type="ARBA" id="ARBA00011814"/>
    </source>
</evidence>
<proteinExistence type="inferred from homology"/>
<dbReference type="GO" id="GO:0048039">
    <property type="term" value="F:ubiquinone binding"/>
    <property type="evidence" value="ECO:0007669"/>
    <property type="project" value="InterPro"/>
</dbReference>
<dbReference type="Proteomes" id="UP001377567">
    <property type="component" value="Unassembled WGS sequence"/>
</dbReference>
<dbReference type="GO" id="GO:0005739">
    <property type="term" value="C:mitochondrion"/>
    <property type="evidence" value="ECO:0007669"/>
    <property type="project" value="TreeGrafter"/>
</dbReference>
<dbReference type="InterPro" id="IPR005031">
    <property type="entry name" value="COQ10_START"/>
</dbReference>
<name>A0AAV5RS54_MAUHU</name>
<evidence type="ECO:0000256" key="3">
    <source>
        <dbReference type="ARBA" id="ARBA00024947"/>
    </source>
</evidence>
<comment type="function">
    <text evidence="3">Required for the function of coenzyme Q in the respiratory chain. May serve as a chaperone or may be involved in the transport of Q6 from its site of synthesis to the catalytic sites of the respiratory complexes.</text>
</comment>
<feature type="domain" description="Coenzyme Q-binding protein COQ10 START" evidence="4">
    <location>
        <begin position="50"/>
        <end position="182"/>
    </location>
</feature>
<dbReference type="InterPro" id="IPR044996">
    <property type="entry name" value="COQ10-like"/>
</dbReference>
<dbReference type="PANTHER" id="PTHR12901">
    <property type="entry name" value="SPERM PROTEIN HOMOLOG"/>
    <property type="match status" value="1"/>
</dbReference>
<accession>A0AAV5RS54</accession>
<organism evidence="5 6">
    <name type="scientific">Maudiozyma humilis</name>
    <name type="common">Sour dough yeast</name>
    <name type="synonym">Kazachstania humilis</name>
    <dbReference type="NCBI Taxonomy" id="51915"/>
    <lineage>
        <taxon>Eukaryota</taxon>
        <taxon>Fungi</taxon>
        <taxon>Dikarya</taxon>
        <taxon>Ascomycota</taxon>
        <taxon>Saccharomycotina</taxon>
        <taxon>Saccharomycetes</taxon>
        <taxon>Saccharomycetales</taxon>
        <taxon>Saccharomycetaceae</taxon>
        <taxon>Maudiozyma</taxon>
    </lineage>
</organism>
<dbReference type="InterPro" id="IPR023393">
    <property type="entry name" value="START-like_dom_sf"/>
</dbReference>
<reference evidence="5 6" key="1">
    <citation type="journal article" date="2023" name="Elife">
        <title>Identification of key yeast species and microbe-microbe interactions impacting larval growth of Drosophila in the wild.</title>
        <authorList>
            <person name="Mure A."/>
            <person name="Sugiura Y."/>
            <person name="Maeda R."/>
            <person name="Honda K."/>
            <person name="Sakurai N."/>
            <person name="Takahashi Y."/>
            <person name="Watada M."/>
            <person name="Katoh T."/>
            <person name="Gotoh A."/>
            <person name="Gotoh Y."/>
            <person name="Taniguchi I."/>
            <person name="Nakamura K."/>
            <person name="Hayashi T."/>
            <person name="Katayama T."/>
            <person name="Uemura T."/>
            <person name="Hattori Y."/>
        </authorList>
    </citation>
    <scope>NUCLEOTIDE SEQUENCE [LARGE SCALE GENOMIC DNA]</scope>
    <source>
        <strain evidence="5 6">KH-74</strain>
    </source>
</reference>
<evidence type="ECO:0000313" key="5">
    <source>
        <dbReference type="EMBL" id="GMM54434.1"/>
    </source>
</evidence>
<sequence>MLLGRRIPLYTYRSLPTISHNSRRSLFKYVLEKEKERLQAVQKYTLLKTVNALPTQVYDVVSEIDRYKEFIPYCVDSFIDKRDSKTGQPTEAGLRIGFKKYDEKFSCDVVCLSQPDKQYYTVEASSISHNLFQTLSTKWSIIPHPRKPHVSQVELVLKFQFHSLLYNSVSSIFADNVTKLAMGAFAQRAEELAALRELN</sequence>
<comment type="caution">
    <text evidence="5">The sequence shown here is derived from an EMBL/GenBank/DDBJ whole genome shotgun (WGS) entry which is preliminary data.</text>
</comment>
<dbReference type="CDD" id="cd07813">
    <property type="entry name" value="COQ10p_like"/>
    <property type="match status" value="1"/>
</dbReference>
<keyword evidence="5" id="KW-0830">Ubiquinone</keyword>